<evidence type="ECO:0000313" key="2">
    <source>
        <dbReference type="Proteomes" id="UP001529510"/>
    </source>
</evidence>
<accession>A0ABD0Q105</accession>
<gene>
    <name evidence="1" type="ORF">M9458_025094</name>
</gene>
<evidence type="ECO:0000313" key="1">
    <source>
        <dbReference type="EMBL" id="KAL0179652.1"/>
    </source>
</evidence>
<comment type="caution">
    <text evidence="1">The sequence shown here is derived from an EMBL/GenBank/DDBJ whole genome shotgun (WGS) entry which is preliminary data.</text>
</comment>
<protein>
    <submittedName>
        <fullName evidence="1">Uncharacterized protein</fullName>
    </submittedName>
</protein>
<dbReference type="AlphaFoldDB" id="A0ABD0Q105"/>
<keyword evidence="2" id="KW-1185">Reference proteome</keyword>
<name>A0ABD0Q105_CIRMR</name>
<organism evidence="1 2">
    <name type="scientific">Cirrhinus mrigala</name>
    <name type="common">Mrigala</name>
    <dbReference type="NCBI Taxonomy" id="683832"/>
    <lineage>
        <taxon>Eukaryota</taxon>
        <taxon>Metazoa</taxon>
        <taxon>Chordata</taxon>
        <taxon>Craniata</taxon>
        <taxon>Vertebrata</taxon>
        <taxon>Euteleostomi</taxon>
        <taxon>Actinopterygii</taxon>
        <taxon>Neopterygii</taxon>
        <taxon>Teleostei</taxon>
        <taxon>Ostariophysi</taxon>
        <taxon>Cypriniformes</taxon>
        <taxon>Cyprinidae</taxon>
        <taxon>Labeoninae</taxon>
        <taxon>Labeonini</taxon>
        <taxon>Cirrhinus</taxon>
    </lineage>
</organism>
<feature type="non-terminal residue" evidence="1">
    <location>
        <position position="51"/>
    </location>
</feature>
<reference evidence="1 2" key="1">
    <citation type="submission" date="2024-05" db="EMBL/GenBank/DDBJ databases">
        <title>Genome sequencing and assembly of Indian major carp, Cirrhinus mrigala (Hamilton, 1822).</title>
        <authorList>
            <person name="Mohindra V."/>
            <person name="Chowdhury L.M."/>
            <person name="Lal K."/>
            <person name="Jena J.K."/>
        </authorList>
    </citation>
    <scope>NUCLEOTIDE SEQUENCE [LARGE SCALE GENOMIC DNA]</scope>
    <source>
        <strain evidence="1">CM1030</strain>
        <tissue evidence="1">Blood</tissue>
    </source>
</reference>
<dbReference type="Proteomes" id="UP001529510">
    <property type="component" value="Unassembled WGS sequence"/>
</dbReference>
<proteinExistence type="predicted"/>
<feature type="non-terminal residue" evidence="1">
    <location>
        <position position="1"/>
    </location>
</feature>
<dbReference type="EMBL" id="JAMKFB020000012">
    <property type="protein sequence ID" value="KAL0179652.1"/>
    <property type="molecule type" value="Genomic_DNA"/>
</dbReference>
<sequence length="51" mass="5628">NAGGCCDGLDMVLGDDTHGVRVVVVTEDDIIHRYHSLDQLSERGMDEDLKK</sequence>